<accession>A0A3M4XW38</accession>
<dbReference type="AlphaFoldDB" id="A0A3M4XW38"/>
<organism evidence="1 2">
    <name type="scientific">Pseudomonas coronafaciens pv. striafaciens</name>
    <dbReference type="NCBI Taxonomy" id="235276"/>
    <lineage>
        <taxon>Bacteria</taxon>
        <taxon>Pseudomonadati</taxon>
        <taxon>Pseudomonadota</taxon>
        <taxon>Gammaproteobacteria</taxon>
        <taxon>Pseudomonadales</taxon>
        <taxon>Pseudomonadaceae</taxon>
        <taxon>Pseudomonas</taxon>
        <taxon>Pseudomonas coronafaciens</taxon>
    </lineage>
</organism>
<evidence type="ECO:0000313" key="1">
    <source>
        <dbReference type="EMBL" id="RMR80724.1"/>
    </source>
</evidence>
<sequence>MAHLVEQIAYVGATPWHGLGNRLTQKQPLELWQREAGMNWQIQESPVHFKADTGGNLGTIHSFPEQKLLYRSDNKAPLSVVSNRYQVVQPREVLEFYRDLTEVSGYELETAGILRGGRKFWALARTGQTTALKGNDQVNGYESRARACLQGTITDA</sequence>
<dbReference type="Proteomes" id="UP000268004">
    <property type="component" value="Unassembled WGS sequence"/>
</dbReference>
<reference evidence="1 2" key="1">
    <citation type="submission" date="2018-08" db="EMBL/GenBank/DDBJ databases">
        <title>Recombination of ecologically and evolutionarily significant loci maintains genetic cohesion in the Pseudomonas syringae species complex.</title>
        <authorList>
            <person name="Dillon M."/>
            <person name="Thakur S."/>
            <person name="Almeida R.N.D."/>
            <person name="Weir B.S."/>
            <person name="Guttman D.S."/>
        </authorList>
    </citation>
    <scope>NUCLEOTIDE SEQUENCE [LARGE SCALE GENOMIC DNA]</scope>
    <source>
        <strain evidence="1 2">ICMP 4996</strain>
    </source>
</reference>
<protein>
    <submittedName>
        <fullName evidence="1">Uncharacterized protein</fullName>
    </submittedName>
</protein>
<dbReference type="EMBL" id="RBSD01000194">
    <property type="protein sequence ID" value="RMR80724.1"/>
    <property type="molecule type" value="Genomic_DNA"/>
</dbReference>
<dbReference type="InterPro" id="IPR017686">
    <property type="entry name" value="Phg/plasmid-like_prot"/>
</dbReference>
<dbReference type="Pfam" id="PF06067">
    <property type="entry name" value="DUF932"/>
    <property type="match status" value="1"/>
</dbReference>
<name>A0A3M4XW38_9PSED</name>
<comment type="caution">
    <text evidence="1">The sequence shown here is derived from an EMBL/GenBank/DDBJ whole genome shotgun (WGS) entry which is preliminary data.</text>
</comment>
<evidence type="ECO:0000313" key="2">
    <source>
        <dbReference type="Proteomes" id="UP000268004"/>
    </source>
</evidence>
<dbReference type="NCBIfam" id="TIGR03299">
    <property type="entry name" value="LGT_TIGR03299"/>
    <property type="match status" value="1"/>
</dbReference>
<dbReference type="InterPro" id="IPR026325">
    <property type="entry name" value="DUF932"/>
</dbReference>
<gene>
    <name evidence="1" type="ORF">ALP78_03286</name>
</gene>
<proteinExistence type="predicted"/>